<comment type="similarity">
    <text evidence="1 6">Belongs to the MinC family.</text>
</comment>
<dbReference type="SUPFAM" id="SSF63848">
    <property type="entry name" value="Cell-division inhibitor MinC, C-terminal domain"/>
    <property type="match status" value="1"/>
</dbReference>
<dbReference type="Pfam" id="PF05209">
    <property type="entry name" value="MinC_N"/>
    <property type="match status" value="1"/>
</dbReference>
<dbReference type="Gene3D" id="3.30.70.260">
    <property type="match status" value="1"/>
</dbReference>
<accession>A0ABY8CDX3</accession>
<protein>
    <recommendedName>
        <fullName evidence="6">Probable septum site-determining protein MinC</fullName>
    </recommendedName>
</protein>
<feature type="domain" description="Septum formation inhibitor MinC N-terminal" evidence="8">
    <location>
        <begin position="5"/>
        <end position="75"/>
    </location>
</feature>
<keyword evidence="3 6" id="KW-0717">Septation</keyword>
<keyword evidence="2 6" id="KW-0132">Cell division</keyword>
<dbReference type="RefSeq" id="WP_275595942.1">
    <property type="nucleotide sequence ID" value="NZ_CP102381.1"/>
</dbReference>
<reference evidence="9 10" key="1">
    <citation type="submission" date="2022-06" db="EMBL/GenBank/DDBJ databases">
        <title>Thiomicrohabdus sp. nov, an obligately chemolithoautotrophic, sulfur-oxidizing bacterium isolated from beach of Guanyin Mountain. Amoy.</title>
        <authorList>
            <person name="Zhu H."/>
        </authorList>
    </citation>
    <scope>NUCLEOTIDE SEQUENCE [LARGE SCALE GENOMIC DNA]</scope>
    <source>
        <strain evidence="9 10">XGS-01</strain>
    </source>
</reference>
<evidence type="ECO:0000256" key="6">
    <source>
        <dbReference type="HAMAP-Rule" id="MF_00267"/>
    </source>
</evidence>
<dbReference type="Proteomes" id="UP001222275">
    <property type="component" value="Chromosome"/>
</dbReference>
<dbReference type="EMBL" id="CP102381">
    <property type="protein sequence ID" value="WEJ63687.1"/>
    <property type="molecule type" value="Genomic_DNA"/>
</dbReference>
<dbReference type="PANTHER" id="PTHR34108">
    <property type="entry name" value="SEPTUM SITE-DETERMINING PROTEIN MINC"/>
    <property type="match status" value="1"/>
</dbReference>
<keyword evidence="4 6" id="KW-0131">Cell cycle</keyword>
<dbReference type="InterPro" id="IPR005526">
    <property type="entry name" value="Septum_form_inhib_MinC_C"/>
</dbReference>
<gene>
    <name evidence="6 9" type="primary">minC</name>
    <name evidence="9" type="ORF">NR989_05390</name>
</gene>
<organism evidence="9 10">
    <name type="scientific">Thiomicrorhabdus lithotrophica</name>
    <dbReference type="NCBI Taxonomy" id="2949997"/>
    <lineage>
        <taxon>Bacteria</taxon>
        <taxon>Pseudomonadati</taxon>
        <taxon>Pseudomonadota</taxon>
        <taxon>Gammaproteobacteria</taxon>
        <taxon>Thiotrichales</taxon>
        <taxon>Piscirickettsiaceae</taxon>
        <taxon>Thiomicrorhabdus</taxon>
    </lineage>
</organism>
<dbReference type="HAMAP" id="MF_00267">
    <property type="entry name" value="MinC"/>
    <property type="match status" value="1"/>
</dbReference>
<name>A0ABY8CDX3_9GAMM</name>
<dbReference type="InterPro" id="IPR016098">
    <property type="entry name" value="CAP/MinC_C"/>
</dbReference>
<evidence type="ECO:0000256" key="5">
    <source>
        <dbReference type="ARBA" id="ARBA00025606"/>
    </source>
</evidence>
<evidence type="ECO:0000313" key="10">
    <source>
        <dbReference type="Proteomes" id="UP001222275"/>
    </source>
</evidence>
<comment type="subunit">
    <text evidence="6">Interacts with MinD and FtsZ.</text>
</comment>
<dbReference type="NCBIfam" id="TIGR01222">
    <property type="entry name" value="minC"/>
    <property type="match status" value="1"/>
</dbReference>
<dbReference type="Gene3D" id="2.160.20.70">
    <property type="match status" value="1"/>
</dbReference>
<dbReference type="Pfam" id="PF03775">
    <property type="entry name" value="MinC_C"/>
    <property type="match status" value="1"/>
</dbReference>
<evidence type="ECO:0000313" key="9">
    <source>
        <dbReference type="EMBL" id="WEJ63687.1"/>
    </source>
</evidence>
<sequence>MPKSIRIQKTDFSLPVIQLVDYDISKISDELKQFMPISDKEFLSIPCVLSVEGEELEPTFFAQLLESLRQFGFLPVGIKTDNTSFIEQAKYAGLAVFNQKMNQLDLFDIALQNRKNQELEALQEAPETPKFLTHHRTICSGEQVYAEDCDLIVLGDVEQGAEVIADGNIYIGGSLLGKAYAGNSGLMNIDEISVRAYSFEPELVSIAGFYQLQEDIPQKYIGLSVKVSFEDQKLQYALE</sequence>
<evidence type="ECO:0000256" key="1">
    <source>
        <dbReference type="ARBA" id="ARBA00006291"/>
    </source>
</evidence>
<dbReference type="InterPro" id="IPR013033">
    <property type="entry name" value="MinC"/>
</dbReference>
<dbReference type="InterPro" id="IPR007874">
    <property type="entry name" value="MinC_N"/>
</dbReference>
<evidence type="ECO:0000259" key="7">
    <source>
        <dbReference type="Pfam" id="PF03775"/>
    </source>
</evidence>
<dbReference type="InterPro" id="IPR036145">
    <property type="entry name" value="MinC_C_sf"/>
</dbReference>
<evidence type="ECO:0000259" key="8">
    <source>
        <dbReference type="Pfam" id="PF05209"/>
    </source>
</evidence>
<keyword evidence="10" id="KW-1185">Reference proteome</keyword>
<evidence type="ECO:0000256" key="3">
    <source>
        <dbReference type="ARBA" id="ARBA00023210"/>
    </source>
</evidence>
<feature type="domain" description="Septum formation inhibitor MinC C-terminal" evidence="7">
    <location>
        <begin position="135"/>
        <end position="234"/>
    </location>
</feature>
<comment type="function">
    <text evidence="5 6">Cell division inhibitor that blocks the formation of polar Z ring septums. Rapidly oscillates between the poles of the cell to destabilize FtsZ filaments that have formed before they mature into polar Z rings. Prevents FtsZ polymerization.</text>
</comment>
<evidence type="ECO:0000256" key="4">
    <source>
        <dbReference type="ARBA" id="ARBA00023306"/>
    </source>
</evidence>
<dbReference type="PANTHER" id="PTHR34108:SF1">
    <property type="entry name" value="SEPTUM SITE-DETERMINING PROTEIN MINC"/>
    <property type="match status" value="1"/>
</dbReference>
<evidence type="ECO:0000256" key="2">
    <source>
        <dbReference type="ARBA" id="ARBA00022618"/>
    </source>
</evidence>
<proteinExistence type="inferred from homology"/>